<reference evidence="2" key="1">
    <citation type="submission" date="2017-03" db="EMBL/GenBank/DDBJ databases">
        <title>Phytopthora megakarya and P. palmivora, two closely related causual agents of cacao black pod achieved similar genome size and gene model numbers by different mechanisms.</title>
        <authorList>
            <person name="Ali S."/>
            <person name="Shao J."/>
            <person name="Larry D.J."/>
            <person name="Kronmiller B."/>
            <person name="Shen D."/>
            <person name="Strem M.D."/>
            <person name="Melnick R.L."/>
            <person name="Guiltinan M.J."/>
            <person name="Tyler B.M."/>
            <person name="Meinhardt L.W."/>
            <person name="Bailey B.A."/>
        </authorList>
    </citation>
    <scope>NUCLEOTIDE SEQUENCE [LARGE SCALE GENOMIC DNA]</scope>
    <source>
        <strain evidence="2">zdho120</strain>
    </source>
</reference>
<accession>A0A225WBW8</accession>
<dbReference type="AlphaFoldDB" id="A0A225WBW8"/>
<dbReference type="EMBL" id="NBNE01001240">
    <property type="protein sequence ID" value="OWZ14884.1"/>
    <property type="molecule type" value="Genomic_DNA"/>
</dbReference>
<keyword evidence="2" id="KW-1185">Reference proteome</keyword>
<organism evidence="1 2">
    <name type="scientific">Phytophthora megakarya</name>
    <dbReference type="NCBI Taxonomy" id="4795"/>
    <lineage>
        <taxon>Eukaryota</taxon>
        <taxon>Sar</taxon>
        <taxon>Stramenopiles</taxon>
        <taxon>Oomycota</taxon>
        <taxon>Peronosporomycetes</taxon>
        <taxon>Peronosporales</taxon>
        <taxon>Peronosporaceae</taxon>
        <taxon>Phytophthora</taxon>
    </lineage>
</organism>
<evidence type="ECO:0000313" key="1">
    <source>
        <dbReference type="EMBL" id="OWZ14884.1"/>
    </source>
</evidence>
<comment type="caution">
    <text evidence="1">The sequence shown here is derived from an EMBL/GenBank/DDBJ whole genome shotgun (WGS) entry which is preliminary data.</text>
</comment>
<dbReference type="Proteomes" id="UP000198211">
    <property type="component" value="Unassembled WGS sequence"/>
</dbReference>
<proteinExistence type="predicted"/>
<sequence>MVNTLEYTVVKSLHYGVFQQSSLKTGDKRNERTQPVTTTWKCLFLANDAEALQQVEKLGVGEETIVDFVKPVVDEFPEVDILLSVDEEKELQAEDVIATKAPTKTNCTIAEEAAEENDGGKEDVLPERVCMADPTLSREQVALLTPKKRKDNNIMHEVCQAEFGKGTSLRFEATKARVVDPPSVSYVNKSKRSKGRAVEVTEQAICASQLMDMTRKCDLAIED</sequence>
<name>A0A225WBW8_9STRA</name>
<evidence type="ECO:0000313" key="2">
    <source>
        <dbReference type="Proteomes" id="UP000198211"/>
    </source>
</evidence>
<protein>
    <submittedName>
        <fullName evidence="1">Exosome complex uclease</fullName>
    </submittedName>
</protein>
<dbReference type="STRING" id="4795.A0A225WBW8"/>
<gene>
    <name evidence="1" type="ORF">PHMEG_00011564</name>
</gene>